<dbReference type="PANTHER" id="PTHR44329">
    <property type="entry name" value="SERINE/THREONINE-PROTEIN KINASE TNNI3K-RELATED"/>
    <property type="match status" value="1"/>
</dbReference>
<proteinExistence type="predicted"/>
<dbReference type="Gene3D" id="3.40.50.12480">
    <property type="match status" value="1"/>
</dbReference>
<dbReference type="Proteomes" id="UP001470230">
    <property type="component" value="Unassembled WGS sequence"/>
</dbReference>
<dbReference type="PROSITE" id="PS50011">
    <property type="entry name" value="PROTEIN_KINASE_DOM"/>
    <property type="match status" value="1"/>
</dbReference>
<accession>A0ABR2JDY0</accession>
<sequence>MFLRSFFDSQIDIDKYKKVRQINKGSHGIVYLVQNVENGQIYAAKYICCNYKDLYKKIIDQYIEMMIYLKHPTLIDFVGYSLKDFQNENNILIFMELAENGSLLDLNESIQKNDIPKEYSNTTRQIILVGISRCMKYLHDRNINHGNLKLGNVLLDREFHPHISDFGLSKLHESNQEDNQTGRDITIKYLAPEIIDGGRYDKEADVYSFGILMYEIISNKEPYPELVDGSMDKSTFSQKLIKENYRPQFNFPIKKSIRNLIEQCLSGNREERPTFKEIFNKLAYGKNENEEEDNIYYLDDVDISKIMIYVNGITEITDPIEKLNNQLDKLLKENKQLNKDKEILEEKNQKLATEKDSLFMKSSQLINQNQQLTSDVEELITEKKKLLLENNKLSTTNKHLSINNSRLLADGKKIQTENDKLTVQNSYLSVNNQHLINDNNHLQTMNKQMKENNLQLLNQNDILIKDNEQFSRDKKQLILKNNELTKNNETLKNENEILSIDNNKIIFENKKLTKDNKQLLTFKQLSDNKKEQLSNSIEMMKEQIRILSIENEELSNDLQNIINEYEIQIISKNELKFIREMNNINIKQFNSFPLMMQKLIISDLISKSNQNRNRINQTIIKMNNLILFLLRFDQFKILKCFEINTEDDDQLLSGMNCHYSILIHSDVIEILYSMNLIMSYEFISILKKFDEFQIILKYPIDSFNQILSIISNLKTNQFINNQFQISIFISGINELDSIFKNNRMINFIRFDSFVQKITSASFINCTSLKGIQFDKPSSLLSIDNSLFKGCFKLTSIEIPSSVTKLCPFSFLKCSSLTEITIPPSVIEIEEGCFMECKSIQKVEFSRESKLKLIGVSCFCKCSSLKEICIPSLVTEIKKETFSNCASLSKVIVSVYTVKFSEFAFYRCSSLKEINIPPSVTEIGSNSFHSCTSLRELIIPSSVIIIGVSAFAGCSKLINVTIPSSVTQIGESAFIDCSSLTHISIPSSISMIADSTFQRCSSLRYVDIPFSVESIGALAFNGCSSLHNLEVPYSVETVGFNSFPEGAVVRTKYTIGRKIGMFLFRVLVIFWCLCMIFIIFAVLFDK</sequence>
<comment type="caution">
    <text evidence="4">The sequence shown here is derived from an EMBL/GenBank/DDBJ whole genome shotgun (WGS) entry which is preliminary data.</text>
</comment>
<dbReference type="Gene3D" id="3.80.10.10">
    <property type="entry name" value="Ribonuclease Inhibitor"/>
    <property type="match status" value="2"/>
</dbReference>
<keyword evidence="2" id="KW-0472">Membrane</keyword>
<name>A0ABR2JDY0_9EUKA</name>
<dbReference type="Pfam" id="PF13306">
    <property type="entry name" value="LRR_5"/>
    <property type="match status" value="2"/>
</dbReference>
<evidence type="ECO:0000256" key="2">
    <source>
        <dbReference type="SAM" id="Phobius"/>
    </source>
</evidence>
<evidence type="ECO:0000313" key="5">
    <source>
        <dbReference type="Proteomes" id="UP001470230"/>
    </source>
</evidence>
<dbReference type="InterPro" id="IPR011009">
    <property type="entry name" value="Kinase-like_dom_sf"/>
</dbReference>
<dbReference type="Gene3D" id="3.30.200.20">
    <property type="entry name" value="Phosphorylase Kinase, domain 1"/>
    <property type="match status" value="1"/>
</dbReference>
<gene>
    <name evidence="4" type="ORF">M9Y10_006344</name>
</gene>
<dbReference type="InterPro" id="IPR026906">
    <property type="entry name" value="LRR_5"/>
</dbReference>
<dbReference type="InterPro" id="IPR000719">
    <property type="entry name" value="Prot_kinase_dom"/>
</dbReference>
<organism evidence="4 5">
    <name type="scientific">Tritrichomonas musculus</name>
    <dbReference type="NCBI Taxonomy" id="1915356"/>
    <lineage>
        <taxon>Eukaryota</taxon>
        <taxon>Metamonada</taxon>
        <taxon>Parabasalia</taxon>
        <taxon>Tritrichomonadida</taxon>
        <taxon>Tritrichomonadidae</taxon>
        <taxon>Tritrichomonas</taxon>
    </lineage>
</organism>
<dbReference type="InterPro" id="IPR051681">
    <property type="entry name" value="Ser/Thr_Kinases-Pseudokinases"/>
</dbReference>
<reference evidence="4 5" key="1">
    <citation type="submission" date="2024-04" db="EMBL/GenBank/DDBJ databases">
        <title>Tritrichomonas musculus Genome.</title>
        <authorList>
            <person name="Alves-Ferreira E."/>
            <person name="Grigg M."/>
            <person name="Lorenzi H."/>
            <person name="Galac M."/>
        </authorList>
    </citation>
    <scope>NUCLEOTIDE SEQUENCE [LARGE SCALE GENOMIC DNA]</scope>
    <source>
        <strain evidence="4 5">EAF2021</strain>
    </source>
</reference>
<feature type="coiled-coil region" evidence="1">
    <location>
        <begin position="432"/>
        <end position="564"/>
    </location>
</feature>
<feature type="transmembrane region" description="Helical" evidence="2">
    <location>
        <begin position="1061"/>
        <end position="1083"/>
    </location>
</feature>
<feature type="coiled-coil region" evidence="1">
    <location>
        <begin position="313"/>
        <end position="396"/>
    </location>
</feature>
<dbReference type="EMBL" id="JAPFFF010000012">
    <property type="protein sequence ID" value="KAK8876155.1"/>
    <property type="molecule type" value="Genomic_DNA"/>
</dbReference>
<keyword evidence="1" id="KW-0175">Coiled coil</keyword>
<evidence type="ECO:0000313" key="4">
    <source>
        <dbReference type="EMBL" id="KAK8876155.1"/>
    </source>
</evidence>
<dbReference type="PANTHER" id="PTHR44329:SF214">
    <property type="entry name" value="PROTEIN KINASE DOMAIN-CONTAINING PROTEIN"/>
    <property type="match status" value="1"/>
</dbReference>
<dbReference type="SUPFAM" id="SSF52058">
    <property type="entry name" value="L domain-like"/>
    <property type="match status" value="1"/>
</dbReference>
<keyword evidence="5" id="KW-1185">Reference proteome</keyword>
<evidence type="ECO:0000259" key="3">
    <source>
        <dbReference type="PROSITE" id="PS50011"/>
    </source>
</evidence>
<protein>
    <recommendedName>
        <fullName evidence="3">Protein kinase domain-containing protein</fullName>
    </recommendedName>
</protein>
<keyword evidence="2" id="KW-1133">Transmembrane helix</keyword>
<dbReference type="Gene3D" id="1.10.510.10">
    <property type="entry name" value="Transferase(Phosphotransferase) domain 1"/>
    <property type="match status" value="1"/>
</dbReference>
<feature type="domain" description="Protein kinase" evidence="3">
    <location>
        <begin position="16"/>
        <end position="284"/>
    </location>
</feature>
<dbReference type="Pfam" id="PF00069">
    <property type="entry name" value="Pkinase"/>
    <property type="match status" value="1"/>
</dbReference>
<keyword evidence="2" id="KW-0812">Transmembrane</keyword>
<evidence type="ECO:0000256" key="1">
    <source>
        <dbReference type="SAM" id="Coils"/>
    </source>
</evidence>
<dbReference type="SUPFAM" id="SSF56112">
    <property type="entry name" value="Protein kinase-like (PK-like)"/>
    <property type="match status" value="1"/>
</dbReference>
<dbReference type="InterPro" id="IPR032675">
    <property type="entry name" value="LRR_dom_sf"/>
</dbReference>